<evidence type="ECO:0000259" key="6">
    <source>
        <dbReference type="Pfam" id="PF10091"/>
    </source>
</evidence>
<proteinExistence type="predicted"/>
<feature type="transmembrane region" description="Helical" evidence="4">
    <location>
        <begin position="123"/>
        <end position="142"/>
    </location>
</feature>
<dbReference type="SUPFAM" id="SSF48208">
    <property type="entry name" value="Six-hairpin glycosidases"/>
    <property type="match status" value="1"/>
</dbReference>
<dbReference type="InterPro" id="IPR052047">
    <property type="entry name" value="GH94_Enzymes"/>
</dbReference>
<keyword evidence="2 8" id="KW-0808">Transferase</keyword>
<feature type="transmembrane region" description="Helical" evidence="4">
    <location>
        <begin position="893"/>
        <end position="912"/>
    </location>
</feature>
<feature type="domain" description="Glycoamylase-like" evidence="6">
    <location>
        <begin position="1271"/>
        <end position="1486"/>
    </location>
</feature>
<protein>
    <submittedName>
        <fullName evidence="8">Glycosyl transferase</fullName>
    </submittedName>
</protein>
<dbReference type="InterPro" id="IPR019282">
    <property type="entry name" value="Glycoamylase-like_cons_dom"/>
</dbReference>
<feature type="coiled-coil region" evidence="3">
    <location>
        <begin position="1215"/>
        <end position="1242"/>
    </location>
</feature>
<reference evidence="8 9" key="1">
    <citation type="submission" date="2020-08" db="EMBL/GenBank/DDBJ databases">
        <title>Clostridia isolated from Swiss meat.</title>
        <authorList>
            <person name="Wambui J."/>
            <person name="Stevens M.J.A."/>
            <person name="Stephan R."/>
        </authorList>
    </citation>
    <scope>NUCLEOTIDE SEQUENCE [LARGE SCALE GENOMIC DNA]</scope>
    <source>
        <strain evidence="8 9">CM001</strain>
    </source>
</reference>
<evidence type="ECO:0000256" key="3">
    <source>
        <dbReference type="SAM" id="Coils"/>
    </source>
</evidence>
<keyword evidence="3" id="KW-0175">Coiled coil</keyword>
<keyword evidence="4" id="KW-0812">Transmembrane</keyword>
<dbReference type="GO" id="GO:0030246">
    <property type="term" value="F:carbohydrate binding"/>
    <property type="evidence" value="ECO:0007669"/>
    <property type="project" value="InterPro"/>
</dbReference>
<feature type="domain" description="Glycosyl hydrolase 94 supersandwich" evidence="5">
    <location>
        <begin position="1524"/>
        <end position="1800"/>
    </location>
</feature>
<feature type="transmembrane region" description="Helical" evidence="4">
    <location>
        <begin position="386"/>
        <end position="406"/>
    </location>
</feature>
<dbReference type="Gene3D" id="1.50.10.10">
    <property type="match status" value="1"/>
</dbReference>
<evidence type="ECO:0000256" key="4">
    <source>
        <dbReference type="SAM" id="Phobius"/>
    </source>
</evidence>
<comment type="caution">
    <text evidence="8">The sequence shown here is derived from an EMBL/GenBank/DDBJ whole genome shotgun (WGS) entry which is preliminary data.</text>
</comment>
<dbReference type="InterPro" id="IPR010383">
    <property type="entry name" value="Glyco_hydrolase_94_b-supersand"/>
</dbReference>
<evidence type="ECO:0000313" key="8">
    <source>
        <dbReference type="EMBL" id="MBB6713467.1"/>
    </source>
</evidence>
<feature type="transmembrane region" description="Helical" evidence="4">
    <location>
        <begin position="418"/>
        <end position="441"/>
    </location>
</feature>
<dbReference type="InterPro" id="IPR037018">
    <property type="entry name" value="GH65_N"/>
</dbReference>
<gene>
    <name evidence="8" type="ORF">H7E68_01805</name>
</gene>
<dbReference type="SUPFAM" id="SSF74650">
    <property type="entry name" value="Galactose mutarotase-like"/>
    <property type="match status" value="2"/>
</dbReference>
<evidence type="ECO:0000256" key="1">
    <source>
        <dbReference type="ARBA" id="ARBA00022676"/>
    </source>
</evidence>
<dbReference type="Pfam" id="PF10091">
    <property type="entry name" value="Glycoamylase"/>
    <property type="match status" value="1"/>
</dbReference>
<evidence type="ECO:0000256" key="2">
    <source>
        <dbReference type="ARBA" id="ARBA00022679"/>
    </source>
</evidence>
<keyword evidence="4" id="KW-1133">Transmembrane helix</keyword>
<dbReference type="InterPro" id="IPR012341">
    <property type="entry name" value="6hp_glycosidase-like_sf"/>
</dbReference>
<dbReference type="Pfam" id="PF17167">
    <property type="entry name" value="Glyco_hydro_94"/>
    <property type="match status" value="1"/>
</dbReference>
<keyword evidence="1" id="KW-0328">Glycosyltransferase</keyword>
<dbReference type="InterPro" id="IPR037824">
    <property type="entry name" value="GH94N_2_NdvB"/>
</dbReference>
<dbReference type="PANTHER" id="PTHR37469">
    <property type="entry name" value="CELLOBIONIC ACID PHOSPHORYLASE-RELATED"/>
    <property type="match status" value="1"/>
</dbReference>
<sequence>MNENNSLICRKAVLLELKEAFSGILHNHKYLNKLAKQGEEIAFASEWLLDNIYLIEKEYKAIKVNLPLSYFNNLPMKDNDNRDCPRIYYLAKDYVIKNQAMIKEEDLIKFIKNTKIDLTMGELWAFPLMIRIALIINLAGVTSKMVLVQKQREGATKLANIVVDAYDQCKVEALLLKLSKEYPIKSNKISDNDNEISFIGDDESLHDGLFSAEFIEKFFKILRDNSIEDERIFKFGLDRLQNKDEDSIKKAVIKEQMKEASIETSIGSTISSLRVIESINWKKFFDKTSEVEKLLMKDPGETYKKMEFSSRDYYRHKVEELSRKFNTSEKNIVNSALKLSMLAMNEEKEKFKAHVGYYLIDEGDEILAKEFSYKGPLKLKMSISKYLGIIALITLAINLGVILLIYGVGAGYTNTQYIIAFLIMLIPASEITITLFNWSVVKVRRPAHIPKLDYTKAISESNKTIVVIPTILSSVNRTKELLKELEVYYLANKCDGLYFVLLGDFKDSNTEENSLDKEINEEGLRYAKVLNKKYANNVESKFFFLNRKRIYNKKEKVFMGYERKRGKLMEFMELLKGEKETSYTVISSDIEGLKNAKYIITLDADTILPMDAAKKMVGAMSHILNIPLLKNGKVVRGYGVMQPKVGITLESKDKTQFSRIFGAEAGIDGYSTASSDTYQDLFGEGSFTGKGILDIDVFYEVLKNEIPENKVLSHDLLEGCYARCGLLTDVEVIDGYPAFYESSCLRLHRWVRGDWQLLRWMGSSKLSALSKWKIFDNLRRSLLAPSLLIGLILTLTVLKGAEQVIILLLFAAITPLVFTIIDFVVTPKNKLMGTFKSLKQIVLIISFIPYQSYLMIDAICRTLFRLVISRKNLLQWKTAEEAEKSVKNTLGGYYRRMWISLVMAVLLLILAFNNYSIMGIVSIPLVVLWIFAPFLAYKISEIGFEVKEYLEEEDESFLRSISRSIWAYYEDFVNEENNFLPPDNYQEKPFKGIAHRTSPTNIGMGLISNIMAYDLGYITMGEVINRLEEELAGMRDLEKYKGHYLNWYDTKNKSSLWPRYVSTVDSGNLLGYLWIIKETLNDFKNKPLIKKDELKSLKDSYSLIREEDNSDIEDSLPDEIDVKEYKVLLEDELVTINNLLENYVNEGKDTKEHYWINKSKIEAEMKLDFYESIFGGIEKIVKDTFIEERSPSIIETKEFLNKIKDTQEEAFTNILEKRIKRLDDFEARIEEIISEIQNIMDAMNFKSLFNEERGLFSIGYNLEEDSLGNSYYDLMASEARTASFLAIARGEVPKSHWYNLSRNMTKAFGQKSLVSWSGTMFEYFMPFQIMKSYKETLLDVTYNSVIEAQKDYASNRKTPWGISESAYYEFDVDQNYQYKAFGVPGIGLKRGLEDEVVISPYSTIMTLPYKNDGAIDNLRAIKSLGAVGKYGFIEALDYTAGRALKGESEKEKEVRCYMVHHLGMSLMALDNVLNNNILQERFHNIPEIKATELLLKERVSNNIIFEREVDINNPENKIEKQYFVPRIFEGTKSDDPEILLLSNGSYSTMITQNGSGYSKKDDMTVYRWKGDSTTDSTGMFFYIKDQGSKEYWSATYEPCKKDWNYNVEFTLDKAKFQRKDKNIETNYEVVLSTEDDVEIRKLTFRNTGEDEKNIEITSYLEVTLASFEADVVHPGFSNLFINTEFDEETQSLIGNRRARSKDGKTPYILNKIVVDSLENSQMSYETSRINFIGRGRDLKSPEVMDNGATLSNTTGIVLDPIMSLRTKLKIKAGEECEIYYITAIGESKNEVLSLQAKYSNTKIIEKVSESYNYSSQLELKYIGVKSAQANIYQRLASNILFLHSGRENRETFIKDIKLNQENLWAYGISGDLPIVMLVVNNEDDIDLVAQVVNMHFYWRGKGLKVDLIIYNEEEISYEEPLQKSIGESIRNSNSRDNLNKPAGIFIHNKATMGEEIKFFLIGIARLFIDSKNGTLVNQIGLANDDEPKNYLRHKELYNVKGIRKQVSNNIIEEENIEEPTKIKKVNTLKNTKNKTKLNEEKLIKQGNHDFDEKKLDFFNGYGGFNREKNSYVIKLKDYENTPAPWINVISNEDFGFHISEAGASYTWCGNSRENKITPWSNDWVIDPLGEALYIRDDNTGEYFSITPKPIRDGGEYIIEHSFGYSTFRHTAYNISGVMTAFSPKGEKLKLYKVTLENLSSVDKELSLFYYAQLVLGVYNYASSKYISTYIQGNYIGGQNPFSKYFGKLKAYLSIKGGDKQSFTGDRKEFIGIGGDLSAPRALKYERLSNNCGGILDPCLAASTKIKLKSGEKRDLVIILGQEEEENLIEERIEKYNNISEVDNSLENVKQYWSNFLGNIQVKTPDPSMDYMLNGWLMYQTLSCRYLARTAFYQSGGAYGFRDQLQDSISIGILNPKVTREQILRSASRQYVEGDVQHWWHPVINSGIRTRFSDDLLWLPYVLIGYIESTGDYDILKEKVSYLEDEPLKEGEDERYTIVNKSNKEGTIYEHCLKAIDRALKFGEHNIPLMGSGDWNDGMSTVGNKGKGESVWLGWFLYKILDGFTDICENQNDNDKKEQYLKFQEFIKENQEKNGWDGDWYRRAYFDDGTPLGSKENDECKIDSLAQSWSIISGAANKERSIEAMKSVDKYLVNKDKGMIMLLSPPFNNSNLEPGYIKGYVPGVRENGGQYTHAAVWVILALTKLGMGDKAWQYYNMINPINHSNTEREARNYKVEPYVMAADVYIKEPHGGRGGWSWYTGASGWMYKVGLEDILGLRKVEGKGYEIKPCVPNDWNEYEIDIKEEDAKYHIKVIRGAEKGISINGKKIVGSLIPKTKGEVDVIVII</sequence>
<dbReference type="RefSeq" id="WP_185163279.1">
    <property type="nucleotide sequence ID" value="NZ_JACKWY010000001.1"/>
</dbReference>
<evidence type="ECO:0000259" key="7">
    <source>
        <dbReference type="Pfam" id="PF17167"/>
    </source>
</evidence>
<dbReference type="InterPro" id="IPR033432">
    <property type="entry name" value="GH94_catalytic"/>
</dbReference>
<dbReference type="InterPro" id="IPR037820">
    <property type="entry name" value="GH94N_NdvB"/>
</dbReference>
<dbReference type="CDD" id="cd11753">
    <property type="entry name" value="GH94N_ChvB_NdvB_2_like"/>
    <property type="match status" value="1"/>
</dbReference>
<name>A0A7X0SC34_9CLOT</name>
<feature type="domain" description="Glycosyl hydrolase 94 supersandwich" evidence="5">
    <location>
        <begin position="2070"/>
        <end position="2337"/>
    </location>
</feature>
<dbReference type="Proteomes" id="UP000585258">
    <property type="component" value="Unassembled WGS sequence"/>
</dbReference>
<organism evidence="8 9">
    <name type="scientific">Clostridium gasigenes</name>
    <dbReference type="NCBI Taxonomy" id="94869"/>
    <lineage>
        <taxon>Bacteria</taxon>
        <taxon>Bacillati</taxon>
        <taxon>Bacillota</taxon>
        <taxon>Clostridia</taxon>
        <taxon>Eubacteriales</taxon>
        <taxon>Clostridiaceae</taxon>
        <taxon>Clostridium</taxon>
    </lineage>
</organism>
<dbReference type="Gene3D" id="1.50.10.140">
    <property type="match status" value="2"/>
</dbReference>
<accession>A0A7X0SC34</accession>
<dbReference type="EMBL" id="JACKWY010000001">
    <property type="protein sequence ID" value="MBB6713467.1"/>
    <property type="molecule type" value="Genomic_DNA"/>
</dbReference>
<dbReference type="Gene3D" id="2.70.98.40">
    <property type="entry name" value="Glycoside hydrolase, family 65, N-terminal domain"/>
    <property type="match status" value="2"/>
</dbReference>
<dbReference type="CDD" id="cd11756">
    <property type="entry name" value="GH94N_ChvB_NdvB_1_like"/>
    <property type="match status" value="1"/>
</dbReference>
<dbReference type="Pfam" id="PF06165">
    <property type="entry name" value="GH94_b-supersand"/>
    <property type="match status" value="2"/>
</dbReference>
<dbReference type="InterPro" id="IPR008928">
    <property type="entry name" value="6-hairpin_glycosidase_sf"/>
</dbReference>
<dbReference type="SMART" id="SM01068">
    <property type="entry name" value="CBM_X"/>
    <property type="match status" value="2"/>
</dbReference>
<evidence type="ECO:0000259" key="5">
    <source>
        <dbReference type="Pfam" id="PF06165"/>
    </source>
</evidence>
<dbReference type="GO" id="GO:0016757">
    <property type="term" value="F:glycosyltransferase activity"/>
    <property type="evidence" value="ECO:0007669"/>
    <property type="project" value="UniProtKB-KW"/>
</dbReference>
<feature type="domain" description="Glycosyl hydrolase 94 catalytic" evidence="7">
    <location>
        <begin position="2351"/>
        <end position="2775"/>
    </location>
</feature>
<dbReference type="InterPro" id="IPR011013">
    <property type="entry name" value="Gal_mutarotase_sf_dom"/>
</dbReference>
<dbReference type="PANTHER" id="PTHR37469:SF2">
    <property type="entry name" value="CELLOBIONIC ACID PHOSPHORYLASE"/>
    <property type="match status" value="1"/>
</dbReference>
<feature type="transmembrane region" description="Helical" evidence="4">
    <location>
        <begin position="837"/>
        <end position="856"/>
    </location>
</feature>
<dbReference type="Gene3D" id="2.60.420.10">
    <property type="entry name" value="Maltose phosphorylase, domain 3"/>
    <property type="match status" value="1"/>
</dbReference>
<evidence type="ECO:0000313" key="9">
    <source>
        <dbReference type="Proteomes" id="UP000585258"/>
    </source>
</evidence>
<feature type="transmembrane region" description="Helical" evidence="4">
    <location>
        <begin position="804"/>
        <end position="825"/>
    </location>
</feature>
<dbReference type="GO" id="GO:0005975">
    <property type="term" value="P:carbohydrate metabolic process"/>
    <property type="evidence" value="ECO:0007669"/>
    <property type="project" value="InterPro"/>
</dbReference>
<keyword evidence="4" id="KW-0472">Membrane</keyword>